<accession>A0ABV2MSC1</accession>
<evidence type="ECO:0000313" key="3">
    <source>
        <dbReference type="Proteomes" id="UP001549077"/>
    </source>
</evidence>
<evidence type="ECO:0000256" key="1">
    <source>
        <dbReference type="SAM" id="MobiDB-lite"/>
    </source>
</evidence>
<evidence type="ECO:0000313" key="2">
    <source>
        <dbReference type="EMBL" id="MET3759370.1"/>
    </source>
</evidence>
<sequence>MAFIAYRHTNIAIGILFREAQGPAQGKMQEPQIARPQPLEHAQA</sequence>
<dbReference type="Proteomes" id="UP001549077">
    <property type="component" value="Unassembled WGS sequence"/>
</dbReference>
<feature type="region of interest" description="Disordered" evidence="1">
    <location>
        <begin position="24"/>
        <end position="44"/>
    </location>
</feature>
<protein>
    <recommendedName>
        <fullName evidence="4">Integrase</fullName>
    </recommendedName>
</protein>
<organism evidence="2 3">
    <name type="scientific">Rhizobium binae</name>
    <dbReference type="NCBI Taxonomy" id="1138190"/>
    <lineage>
        <taxon>Bacteria</taxon>
        <taxon>Pseudomonadati</taxon>
        <taxon>Pseudomonadota</taxon>
        <taxon>Alphaproteobacteria</taxon>
        <taxon>Hyphomicrobiales</taxon>
        <taxon>Rhizobiaceae</taxon>
        <taxon>Rhizobium/Agrobacterium group</taxon>
        <taxon>Rhizobium</taxon>
    </lineage>
</organism>
<gene>
    <name evidence="2" type="ORF">ABID08_006756</name>
</gene>
<proteinExistence type="predicted"/>
<dbReference type="EMBL" id="JBEPMY010000057">
    <property type="protein sequence ID" value="MET3759370.1"/>
    <property type="molecule type" value="Genomic_DNA"/>
</dbReference>
<keyword evidence="3" id="KW-1185">Reference proteome</keyword>
<evidence type="ECO:0008006" key="4">
    <source>
        <dbReference type="Google" id="ProtNLM"/>
    </source>
</evidence>
<reference evidence="2 3" key="1">
    <citation type="submission" date="2024-06" db="EMBL/GenBank/DDBJ databases">
        <title>Genomic Encyclopedia of Type Strains, Phase IV (KMG-IV): sequencing the most valuable type-strain genomes for metagenomic binning, comparative biology and taxonomic classification.</title>
        <authorList>
            <person name="Goeker M."/>
        </authorList>
    </citation>
    <scope>NUCLEOTIDE SEQUENCE [LARGE SCALE GENOMIC DNA]</scope>
    <source>
        <strain evidence="2 3">DSM 29288</strain>
    </source>
</reference>
<name>A0ABV2MSC1_9HYPH</name>
<comment type="caution">
    <text evidence="2">The sequence shown here is derived from an EMBL/GenBank/DDBJ whole genome shotgun (WGS) entry which is preliminary data.</text>
</comment>